<dbReference type="PANTHER" id="PTHR43068:SF1">
    <property type="entry name" value="SLR1854 PROTEIN"/>
    <property type="match status" value="1"/>
</dbReference>
<evidence type="ECO:0000313" key="2">
    <source>
        <dbReference type="Proteomes" id="UP000637578"/>
    </source>
</evidence>
<keyword evidence="2" id="KW-1185">Reference proteome</keyword>
<dbReference type="AlphaFoldDB" id="A0A8J3CJ57"/>
<proteinExistence type="predicted"/>
<evidence type="ECO:0008006" key="3">
    <source>
        <dbReference type="Google" id="ProtNLM"/>
    </source>
</evidence>
<organism evidence="1 2">
    <name type="scientific">Longimycelium tulufanense</name>
    <dbReference type="NCBI Taxonomy" id="907463"/>
    <lineage>
        <taxon>Bacteria</taxon>
        <taxon>Bacillati</taxon>
        <taxon>Actinomycetota</taxon>
        <taxon>Actinomycetes</taxon>
        <taxon>Pseudonocardiales</taxon>
        <taxon>Pseudonocardiaceae</taxon>
        <taxon>Longimycelium</taxon>
    </lineage>
</organism>
<accession>A0A8J3CJ57</accession>
<dbReference type="PANTHER" id="PTHR43068">
    <property type="entry name" value="SLR1854 PROTEIN"/>
    <property type="match status" value="1"/>
</dbReference>
<gene>
    <name evidence="1" type="ORF">GCM10012275_51480</name>
</gene>
<protein>
    <recommendedName>
        <fullName evidence="3">Thiamine biosynthesis protein ThiJ</fullName>
    </recommendedName>
</protein>
<dbReference type="Gene3D" id="3.40.50.880">
    <property type="match status" value="1"/>
</dbReference>
<sequence length="244" mass="27411">MRVLIPLPDRDFDVTEVSVPWHVLTRTGHEVVFATERGTAASPDPLLVSGLSARLLVAPEVREIHRELSRAPEYTKPIAWDDIVPEHYDGLLLPGGFTPGVRQYVEGTVLRRKVAQYWALNRPVGAICHGVLLLARTIDPATGRSVIAGKRTTCLPKHMERGGYLLLTPWRRIPHFQTYRVCEQDEVASVLNDPAQLALGPLLPRRGQASDERRGFVVQDGKYLSARYPGDAYLFALRFEQMLR</sequence>
<dbReference type="Pfam" id="PF17124">
    <property type="entry name" value="ThiJ_like"/>
    <property type="match status" value="1"/>
</dbReference>
<evidence type="ECO:0000313" key="1">
    <source>
        <dbReference type="EMBL" id="GGM74479.1"/>
    </source>
</evidence>
<dbReference type="SUPFAM" id="SSF52317">
    <property type="entry name" value="Class I glutamine amidotransferase-like"/>
    <property type="match status" value="1"/>
</dbReference>
<reference evidence="1" key="1">
    <citation type="journal article" date="2014" name="Int. J. Syst. Evol. Microbiol.">
        <title>Complete genome sequence of Corynebacterium casei LMG S-19264T (=DSM 44701T), isolated from a smear-ripened cheese.</title>
        <authorList>
            <consortium name="US DOE Joint Genome Institute (JGI-PGF)"/>
            <person name="Walter F."/>
            <person name="Albersmeier A."/>
            <person name="Kalinowski J."/>
            <person name="Ruckert C."/>
        </authorList>
    </citation>
    <scope>NUCLEOTIDE SEQUENCE</scope>
    <source>
        <strain evidence="1">CGMCC 4.5737</strain>
    </source>
</reference>
<dbReference type="EMBL" id="BMMK01000032">
    <property type="protein sequence ID" value="GGM74479.1"/>
    <property type="molecule type" value="Genomic_DNA"/>
</dbReference>
<dbReference type="InterPro" id="IPR029062">
    <property type="entry name" value="Class_I_gatase-like"/>
</dbReference>
<dbReference type="RefSeq" id="WP_189060999.1">
    <property type="nucleotide sequence ID" value="NZ_BMMK01000032.1"/>
</dbReference>
<reference evidence="1" key="2">
    <citation type="submission" date="2020-09" db="EMBL/GenBank/DDBJ databases">
        <authorList>
            <person name="Sun Q."/>
            <person name="Zhou Y."/>
        </authorList>
    </citation>
    <scope>NUCLEOTIDE SEQUENCE</scope>
    <source>
        <strain evidence="1">CGMCC 4.5737</strain>
    </source>
</reference>
<name>A0A8J3CJ57_9PSEU</name>
<dbReference type="InterPro" id="IPR032633">
    <property type="entry name" value="ThiJ-like"/>
</dbReference>
<dbReference type="Proteomes" id="UP000637578">
    <property type="component" value="Unassembled WGS sequence"/>
</dbReference>
<comment type="caution">
    <text evidence="1">The sequence shown here is derived from an EMBL/GenBank/DDBJ whole genome shotgun (WGS) entry which is preliminary data.</text>
</comment>